<dbReference type="InterPro" id="IPR052698">
    <property type="entry name" value="MoCofactor_Util/Proc"/>
</dbReference>
<dbReference type="InterPro" id="IPR027051">
    <property type="entry name" value="XdhC_Rossmann_dom"/>
</dbReference>
<dbReference type="Proteomes" id="UP000503096">
    <property type="component" value="Chromosome"/>
</dbReference>
<protein>
    <recommendedName>
        <fullName evidence="1">PH domain-containing protein</fullName>
    </recommendedName>
</protein>
<gene>
    <name evidence="2" type="ORF">DSM104440_02091</name>
</gene>
<keyword evidence="3" id="KW-1185">Reference proteome</keyword>
<proteinExistence type="predicted"/>
<accession>A0A6M4HA54</accession>
<evidence type="ECO:0000313" key="3">
    <source>
        <dbReference type="Proteomes" id="UP000503096"/>
    </source>
</evidence>
<dbReference type="EMBL" id="CP053073">
    <property type="protein sequence ID" value="QJR15274.1"/>
    <property type="molecule type" value="Genomic_DNA"/>
</dbReference>
<evidence type="ECO:0000313" key="2">
    <source>
        <dbReference type="EMBL" id="QJR15274.1"/>
    </source>
</evidence>
<dbReference type="KEGG" id="upl:DSM104440_02091"/>
<dbReference type="NCBIfam" id="TIGR02964">
    <property type="entry name" value="xanthine_xdhC"/>
    <property type="match status" value="1"/>
</dbReference>
<dbReference type="PANTHER" id="PTHR30388:SF6">
    <property type="entry name" value="XANTHINE DEHYDROGENASE SUBUNIT A-RELATED"/>
    <property type="match status" value="1"/>
</dbReference>
<dbReference type="Pfam" id="PF13478">
    <property type="entry name" value="XdhC_C"/>
    <property type="match status" value="1"/>
</dbReference>
<dbReference type="InterPro" id="IPR003777">
    <property type="entry name" value="XdhC_CoxI"/>
</dbReference>
<dbReference type="Gene3D" id="3.40.50.720">
    <property type="entry name" value="NAD(P)-binding Rossmann-like Domain"/>
    <property type="match status" value="1"/>
</dbReference>
<dbReference type="AlphaFoldDB" id="A0A6M4HA54"/>
<dbReference type="RefSeq" id="WP_171162412.1">
    <property type="nucleotide sequence ID" value="NZ_CP053073.1"/>
</dbReference>
<dbReference type="PANTHER" id="PTHR30388">
    <property type="entry name" value="ALDEHYDE OXIDOREDUCTASE MOLYBDENUM COFACTOR ASSEMBLY PROTEIN"/>
    <property type="match status" value="1"/>
</dbReference>
<sequence length="337" mass="35880">MRDWLQALHDALDRDHGPVVRVTVATVRGSAPREAGAAMLVMTHGEAGSIGGGHLELVATRTAHDLLAAAPGAARLDRFPLGAALGQCCGGIVELWFQRYDGDDLAAIRQLIAARTAGAEVLATPMTANAGASRSLPRSQAQHEGVELHERAQVVAGSGGDTLYERLDVEETQLWLFGAGHVGRALVNVLAPLPFRITWVDSREGQWPEALPDSVRSLHAIEPADEVTDMPADAWALVMTHSHDEDLAICEALLRDGRFAWAGVIGSQPKTTRFRQRLAQRGFAPEAVARLTMPIGIGGIASKEPAAIAVAVAAQLLQLRDARAAAEDLPIRKASRS</sequence>
<dbReference type="InterPro" id="IPR001849">
    <property type="entry name" value="PH_domain"/>
</dbReference>
<name>A0A6M4HA54_9PROT</name>
<dbReference type="Pfam" id="PF02625">
    <property type="entry name" value="XdhC_CoxI"/>
    <property type="match status" value="1"/>
</dbReference>
<reference evidence="2 3" key="1">
    <citation type="submission" date="2020-04" db="EMBL/GenBank/DDBJ databases">
        <title>Usitatibacter rugosus gen. nov., sp. nov. and Usitatibacter palustris sp. nov., novel members of Usitatibacteraceae fam. nov. within the order Nitrosomonadales isolated from soil.</title>
        <authorList>
            <person name="Huber K.J."/>
            <person name="Neumann-Schaal M."/>
            <person name="Geppert A."/>
            <person name="Luckner M."/>
            <person name="Wanner G."/>
            <person name="Overmann J."/>
        </authorList>
    </citation>
    <scope>NUCLEOTIDE SEQUENCE [LARGE SCALE GENOMIC DNA]</scope>
    <source>
        <strain evidence="2 3">Swamp67</strain>
    </source>
</reference>
<evidence type="ECO:0000259" key="1">
    <source>
        <dbReference type="PROSITE" id="PS50003"/>
    </source>
</evidence>
<feature type="domain" description="PH" evidence="1">
    <location>
        <begin position="1"/>
        <end position="13"/>
    </location>
</feature>
<dbReference type="InParanoid" id="A0A6M4HA54"/>
<dbReference type="PROSITE" id="PS50003">
    <property type="entry name" value="PH_DOMAIN"/>
    <property type="match status" value="1"/>
</dbReference>
<dbReference type="InterPro" id="IPR014308">
    <property type="entry name" value="Xanthine_DH_XdhC"/>
</dbReference>
<organism evidence="2 3">
    <name type="scientific">Usitatibacter palustris</name>
    <dbReference type="NCBI Taxonomy" id="2732487"/>
    <lineage>
        <taxon>Bacteria</taxon>
        <taxon>Pseudomonadati</taxon>
        <taxon>Pseudomonadota</taxon>
        <taxon>Betaproteobacteria</taxon>
        <taxon>Nitrosomonadales</taxon>
        <taxon>Usitatibacteraceae</taxon>
        <taxon>Usitatibacter</taxon>
    </lineage>
</organism>